<dbReference type="EMBL" id="HACG01053296">
    <property type="protein sequence ID" value="CEL00167.1"/>
    <property type="molecule type" value="Transcribed_RNA"/>
</dbReference>
<evidence type="ECO:0000313" key="1">
    <source>
        <dbReference type="EMBL" id="CEL00167.1"/>
    </source>
</evidence>
<gene>
    <name evidence="1" type="primary">ORF223020</name>
</gene>
<reference evidence="1" key="1">
    <citation type="submission" date="2014-12" db="EMBL/GenBank/DDBJ databases">
        <title>Insight into the proteome of Arion vulgaris.</title>
        <authorList>
            <person name="Aradska J."/>
            <person name="Bulat T."/>
            <person name="Smidak R."/>
            <person name="Sarate P."/>
            <person name="Gangsoo J."/>
            <person name="Sialana F."/>
            <person name="Bilban M."/>
            <person name="Lubec G."/>
        </authorList>
    </citation>
    <scope>NUCLEOTIDE SEQUENCE</scope>
    <source>
        <tissue evidence="1">Skin</tissue>
    </source>
</reference>
<proteinExistence type="predicted"/>
<sequence length="66" mass="7096">PVSGDMTSINQNDGFSTIIPGSTPSSWILQLPATMLDQPQIQNLQDQLLPNSHIMNVTTPGPVSHN</sequence>
<dbReference type="AlphaFoldDB" id="A0A0B7C4Q0"/>
<feature type="non-terminal residue" evidence="1">
    <location>
        <position position="1"/>
    </location>
</feature>
<accession>A0A0B7C4Q0</accession>
<name>A0A0B7C4Q0_9EUPU</name>
<organism evidence="1">
    <name type="scientific">Arion vulgaris</name>
    <dbReference type="NCBI Taxonomy" id="1028688"/>
    <lineage>
        <taxon>Eukaryota</taxon>
        <taxon>Metazoa</taxon>
        <taxon>Spiralia</taxon>
        <taxon>Lophotrochozoa</taxon>
        <taxon>Mollusca</taxon>
        <taxon>Gastropoda</taxon>
        <taxon>Heterobranchia</taxon>
        <taxon>Euthyneura</taxon>
        <taxon>Panpulmonata</taxon>
        <taxon>Eupulmonata</taxon>
        <taxon>Stylommatophora</taxon>
        <taxon>Helicina</taxon>
        <taxon>Arionoidea</taxon>
        <taxon>Arionidae</taxon>
        <taxon>Arion</taxon>
    </lineage>
</organism>
<protein>
    <submittedName>
        <fullName evidence="1">Uncharacterized protein</fullName>
    </submittedName>
</protein>